<sequence length="393" mass="43870">MTSDYPPVQFKGEIMDFDFNLEVDHRKRRRNRATQSCLNCHTSKRKCDRKRPCQRCIQLGLTGLCVYEIDDPALRDDPSVDESTRLRNRIAELESLVRELRGKPHPRWADANFRDGDPSEKWHSRSSKRSQGSKKYQTLLDVEDGSVHASGLSVKAEPVESHSGSSQPHLYRLSPSPGPSSPVCLHPLQPQLASPLSYEGDHVPASYTERYREDSSYHMQSGAMPYGDRDLHGGLSDVNGHYPMSQAGNIRSSLGDHYPVTEPFCSCLTDPAAAHSYIGFSQHLQKTLDYIQQFPHHRAGTQCVLYRRMAELNNIMHGTAPDDVHTPTYHGMASCSEQEAVSPASSSTGSSSALPTPVHEWNNLPTGHYNSSFVLMAPEDRMYEKGVNYSGVA</sequence>
<dbReference type="Proteomes" id="UP000305948">
    <property type="component" value="Unassembled WGS sequence"/>
</dbReference>
<dbReference type="Gene3D" id="4.10.240.10">
    <property type="entry name" value="Zn(2)-C6 fungal-type DNA-binding domain"/>
    <property type="match status" value="1"/>
</dbReference>
<dbReference type="PROSITE" id="PS50048">
    <property type="entry name" value="ZN2_CY6_FUNGAL_2"/>
    <property type="match status" value="1"/>
</dbReference>
<keyword evidence="2" id="KW-0539">Nucleus</keyword>
<feature type="domain" description="Zn(2)-C6 fungal-type" evidence="4">
    <location>
        <begin position="36"/>
        <end position="67"/>
    </location>
</feature>
<evidence type="ECO:0000259" key="4">
    <source>
        <dbReference type="PROSITE" id="PS50048"/>
    </source>
</evidence>
<dbReference type="OrthoDB" id="2269373at2759"/>
<dbReference type="GO" id="GO:0008270">
    <property type="term" value="F:zinc ion binding"/>
    <property type="evidence" value="ECO:0007669"/>
    <property type="project" value="InterPro"/>
</dbReference>
<protein>
    <recommendedName>
        <fullName evidence="4">Zn(2)-C6 fungal-type domain-containing protein</fullName>
    </recommendedName>
</protein>
<reference evidence="5 6" key="1">
    <citation type="journal article" date="2019" name="Nat. Ecol. Evol.">
        <title>Megaphylogeny resolves global patterns of mushroom evolution.</title>
        <authorList>
            <person name="Varga T."/>
            <person name="Krizsan K."/>
            <person name="Foldi C."/>
            <person name="Dima B."/>
            <person name="Sanchez-Garcia M."/>
            <person name="Sanchez-Ramirez S."/>
            <person name="Szollosi G.J."/>
            <person name="Szarkandi J.G."/>
            <person name="Papp V."/>
            <person name="Albert L."/>
            <person name="Andreopoulos W."/>
            <person name="Angelini C."/>
            <person name="Antonin V."/>
            <person name="Barry K.W."/>
            <person name="Bougher N.L."/>
            <person name="Buchanan P."/>
            <person name="Buyck B."/>
            <person name="Bense V."/>
            <person name="Catcheside P."/>
            <person name="Chovatia M."/>
            <person name="Cooper J."/>
            <person name="Damon W."/>
            <person name="Desjardin D."/>
            <person name="Finy P."/>
            <person name="Geml J."/>
            <person name="Haridas S."/>
            <person name="Hughes K."/>
            <person name="Justo A."/>
            <person name="Karasinski D."/>
            <person name="Kautmanova I."/>
            <person name="Kiss B."/>
            <person name="Kocsube S."/>
            <person name="Kotiranta H."/>
            <person name="LaButti K.M."/>
            <person name="Lechner B.E."/>
            <person name="Liimatainen K."/>
            <person name="Lipzen A."/>
            <person name="Lukacs Z."/>
            <person name="Mihaltcheva S."/>
            <person name="Morgado L.N."/>
            <person name="Niskanen T."/>
            <person name="Noordeloos M.E."/>
            <person name="Ohm R.A."/>
            <person name="Ortiz-Santana B."/>
            <person name="Ovrebo C."/>
            <person name="Racz N."/>
            <person name="Riley R."/>
            <person name="Savchenko A."/>
            <person name="Shiryaev A."/>
            <person name="Soop K."/>
            <person name="Spirin V."/>
            <person name="Szebenyi C."/>
            <person name="Tomsovsky M."/>
            <person name="Tulloss R.E."/>
            <person name="Uehling J."/>
            <person name="Grigoriev I.V."/>
            <person name="Vagvolgyi C."/>
            <person name="Papp T."/>
            <person name="Martin F.M."/>
            <person name="Miettinen O."/>
            <person name="Hibbett D.S."/>
            <person name="Nagy L.G."/>
        </authorList>
    </citation>
    <scope>NUCLEOTIDE SEQUENCE [LARGE SCALE GENOMIC DNA]</scope>
    <source>
        <strain evidence="5 6">OMC1185</strain>
    </source>
</reference>
<dbReference type="InterPro" id="IPR001138">
    <property type="entry name" value="Zn2Cys6_DnaBD"/>
</dbReference>
<dbReference type="AlphaFoldDB" id="A0A5C3N5R6"/>
<feature type="region of interest" description="Disordered" evidence="3">
    <location>
        <begin position="153"/>
        <end position="182"/>
    </location>
</feature>
<dbReference type="CDD" id="cd00067">
    <property type="entry name" value="GAL4"/>
    <property type="match status" value="1"/>
</dbReference>
<dbReference type="InterPro" id="IPR050613">
    <property type="entry name" value="Sec_Metabolite_Reg"/>
</dbReference>
<dbReference type="PROSITE" id="PS00463">
    <property type="entry name" value="ZN2_CY6_FUNGAL_1"/>
    <property type="match status" value="1"/>
</dbReference>
<dbReference type="SMART" id="SM00066">
    <property type="entry name" value="GAL4"/>
    <property type="match status" value="1"/>
</dbReference>
<dbReference type="Pfam" id="PF00172">
    <property type="entry name" value="Zn_clus"/>
    <property type="match status" value="1"/>
</dbReference>
<dbReference type="InterPro" id="IPR036864">
    <property type="entry name" value="Zn2-C6_fun-type_DNA-bd_sf"/>
</dbReference>
<name>A0A5C3N5R6_9AGAM</name>
<gene>
    <name evidence="5" type="ORF">OE88DRAFT_1657625</name>
</gene>
<dbReference type="GO" id="GO:0005634">
    <property type="term" value="C:nucleus"/>
    <property type="evidence" value="ECO:0007669"/>
    <property type="project" value="UniProtKB-SubCell"/>
</dbReference>
<dbReference type="STRING" id="5364.A0A5C3N5R6"/>
<accession>A0A5C3N5R6</accession>
<evidence type="ECO:0000256" key="1">
    <source>
        <dbReference type="ARBA" id="ARBA00004123"/>
    </source>
</evidence>
<dbReference type="EMBL" id="ML213509">
    <property type="protein sequence ID" value="TFK52385.1"/>
    <property type="molecule type" value="Genomic_DNA"/>
</dbReference>
<dbReference type="GO" id="GO:0000981">
    <property type="term" value="F:DNA-binding transcription factor activity, RNA polymerase II-specific"/>
    <property type="evidence" value="ECO:0007669"/>
    <property type="project" value="InterPro"/>
</dbReference>
<evidence type="ECO:0000313" key="5">
    <source>
        <dbReference type="EMBL" id="TFK52385.1"/>
    </source>
</evidence>
<dbReference type="SUPFAM" id="SSF57701">
    <property type="entry name" value="Zn2/Cys6 DNA-binding domain"/>
    <property type="match status" value="1"/>
</dbReference>
<evidence type="ECO:0000256" key="2">
    <source>
        <dbReference type="ARBA" id="ARBA00023242"/>
    </source>
</evidence>
<dbReference type="PANTHER" id="PTHR31001:SF81">
    <property type="entry name" value="ZN(II)2CYS6 TRANSCRIPTION FACTOR"/>
    <property type="match status" value="1"/>
</dbReference>
<dbReference type="PANTHER" id="PTHR31001">
    <property type="entry name" value="UNCHARACTERIZED TRANSCRIPTIONAL REGULATORY PROTEIN"/>
    <property type="match status" value="1"/>
</dbReference>
<evidence type="ECO:0000256" key="3">
    <source>
        <dbReference type="SAM" id="MobiDB-lite"/>
    </source>
</evidence>
<feature type="region of interest" description="Disordered" evidence="3">
    <location>
        <begin position="106"/>
        <end position="136"/>
    </location>
</feature>
<keyword evidence="6" id="KW-1185">Reference proteome</keyword>
<evidence type="ECO:0000313" key="6">
    <source>
        <dbReference type="Proteomes" id="UP000305948"/>
    </source>
</evidence>
<feature type="compositionally biased region" description="Basic and acidic residues" evidence="3">
    <location>
        <begin position="112"/>
        <end position="123"/>
    </location>
</feature>
<comment type="subcellular location">
    <subcellularLocation>
        <location evidence="1">Nucleus</location>
    </subcellularLocation>
</comment>
<proteinExistence type="predicted"/>
<organism evidence="5 6">
    <name type="scientific">Heliocybe sulcata</name>
    <dbReference type="NCBI Taxonomy" id="5364"/>
    <lineage>
        <taxon>Eukaryota</taxon>
        <taxon>Fungi</taxon>
        <taxon>Dikarya</taxon>
        <taxon>Basidiomycota</taxon>
        <taxon>Agaricomycotina</taxon>
        <taxon>Agaricomycetes</taxon>
        <taxon>Gloeophyllales</taxon>
        <taxon>Gloeophyllaceae</taxon>
        <taxon>Heliocybe</taxon>
    </lineage>
</organism>